<dbReference type="SUPFAM" id="SSF53850">
    <property type="entry name" value="Periplasmic binding protein-like II"/>
    <property type="match status" value="1"/>
</dbReference>
<keyword evidence="3" id="KW-0238">DNA-binding</keyword>
<dbReference type="GO" id="GO:0003677">
    <property type="term" value="F:DNA binding"/>
    <property type="evidence" value="ECO:0007669"/>
    <property type="project" value="UniProtKB-KW"/>
</dbReference>
<reference evidence="7" key="1">
    <citation type="submission" date="2015-07" db="EMBL/GenBank/DDBJ databases">
        <authorList>
            <person name="Rodrigo-Torres Lidia"/>
            <person name="Arahal R.David."/>
        </authorList>
    </citation>
    <scope>NUCLEOTIDE SEQUENCE [LARGE SCALE GENOMIC DNA]</scope>
    <source>
        <strain evidence="7">CECT 4801</strain>
    </source>
</reference>
<dbReference type="PANTHER" id="PTHR30419">
    <property type="entry name" value="HTH-TYPE TRANSCRIPTIONAL REGULATOR YBHD"/>
    <property type="match status" value="1"/>
</dbReference>
<dbReference type="InterPro" id="IPR005119">
    <property type="entry name" value="LysR_subst-bd"/>
</dbReference>
<dbReference type="PRINTS" id="PR00039">
    <property type="entry name" value="HTHLYSR"/>
</dbReference>
<evidence type="ECO:0000313" key="6">
    <source>
        <dbReference type="EMBL" id="CTQ47457.1"/>
    </source>
</evidence>
<keyword evidence="7" id="KW-1185">Reference proteome</keyword>
<dbReference type="Gene3D" id="1.10.10.10">
    <property type="entry name" value="Winged helix-like DNA-binding domain superfamily/Winged helix DNA-binding domain"/>
    <property type="match status" value="1"/>
</dbReference>
<evidence type="ECO:0000259" key="5">
    <source>
        <dbReference type="PROSITE" id="PS50931"/>
    </source>
</evidence>
<accession>A0A0M6YDY1</accession>
<dbReference type="InterPro" id="IPR050950">
    <property type="entry name" value="HTH-type_LysR_regulators"/>
</dbReference>
<dbReference type="GO" id="GO:0003700">
    <property type="term" value="F:DNA-binding transcription factor activity"/>
    <property type="evidence" value="ECO:0007669"/>
    <property type="project" value="InterPro"/>
</dbReference>
<dbReference type="EMBL" id="CXST01000007">
    <property type="protein sequence ID" value="CTQ47457.1"/>
    <property type="molecule type" value="Genomic_DNA"/>
</dbReference>
<feature type="domain" description="HTH lysR-type" evidence="5">
    <location>
        <begin position="1"/>
        <end position="41"/>
    </location>
</feature>
<keyword evidence="4" id="KW-0804">Transcription</keyword>
<gene>
    <name evidence="6" type="primary">cynR_6</name>
    <name evidence="6" type="ORF">LAL4801_05919</name>
</gene>
<dbReference type="InterPro" id="IPR000847">
    <property type="entry name" value="LysR_HTH_N"/>
</dbReference>
<protein>
    <submittedName>
        <fullName evidence="6">Cyn operon transcriptional activator</fullName>
    </submittedName>
</protein>
<keyword evidence="2" id="KW-0805">Transcription regulation</keyword>
<dbReference type="GO" id="GO:0005829">
    <property type="term" value="C:cytosol"/>
    <property type="evidence" value="ECO:0007669"/>
    <property type="project" value="TreeGrafter"/>
</dbReference>
<evidence type="ECO:0000256" key="3">
    <source>
        <dbReference type="ARBA" id="ARBA00023125"/>
    </source>
</evidence>
<dbReference type="InterPro" id="IPR036390">
    <property type="entry name" value="WH_DNA-bd_sf"/>
</dbReference>
<evidence type="ECO:0000256" key="4">
    <source>
        <dbReference type="ARBA" id="ARBA00023163"/>
    </source>
</evidence>
<evidence type="ECO:0000256" key="1">
    <source>
        <dbReference type="ARBA" id="ARBA00009437"/>
    </source>
</evidence>
<dbReference type="AlphaFoldDB" id="A0A0M6YDY1"/>
<dbReference type="Pfam" id="PF03466">
    <property type="entry name" value="LysR_substrate"/>
    <property type="match status" value="1"/>
</dbReference>
<evidence type="ECO:0000313" key="7">
    <source>
        <dbReference type="Proteomes" id="UP000048926"/>
    </source>
</evidence>
<proteinExistence type="inferred from homology"/>
<dbReference type="Pfam" id="PF00126">
    <property type="entry name" value="HTH_1"/>
    <property type="match status" value="1"/>
</dbReference>
<dbReference type="InterPro" id="IPR036388">
    <property type="entry name" value="WH-like_DNA-bd_sf"/>
</dbReference>
<dbReference type="Proteomes" id="UP000048926">
    <property type="component" value="Unassembled WGS sequence"/>
</dbReference>
<dbReference type="SUPFAM" id="SSF46785">
    <property type="entry name" value="Winged helix' DNA-binding domain"/>
    <property type="match status" value="1"/>
</dbReference>
<organism evidence="6 7">
    <name type="scientific">Roseibium aggregatum</name>
    <dbReference type="NCBI Taxonomy" id="187304"/>
    <lineage>
        <taxon>Bacteria</taxon>
        <taxon>Pseudomonadati</taxon>
        <taxon>Pseudomonadota</taxon>
        <taxon>Alphaproteobacteria</taxon>
        <taxon>Hyphomicrobiales</taxon>
        <taxon>Stappiaceae</taxon>
        <taxon>Roseibium</taxon>
    </lineage>
</organism>
<comment type="similarity">
    <text evidence="1">Belongs to the LysR transcriptional regulatory family.</text>
</comment>
<name>A0A0M6YDY1_9HYPH</name>
<dbReference type="PROSITE" id="PS50931">
    <property type="entry name" value="HTH_LYSR"/>
    <property type="match status" value="1"/>
</dbReference>
<evidence type="ECO:0000256" key="2">
    <source>
        <dbReference type="ARBA" id="ARBA00023015"/>
    </source>
</evidence>
<sequence length="286" mass="31324">MSRAAETLHRTQPAISQAIKRLEDSAAVPLLERRRSGLVPTPAGQVVLEQARSIFATISRMPLAFEKAPQAISGMITIATIDQVTSPLLDKVISGFFSRHPGVDLEVNVMTTANIMSELELGSCTLGISDGVVPANLRSAELCREQFGLFCGAQHHLAGRTDLTVSDLRDEPFVGFTADVLGGEHMGEVTAYRAKASIGQKVRGQSSYVNEVRRMIECGLGIGFLPLHLAKPHVAEKRLWRLPPYTDTPTAPVHILFNPNIQLSRAEQLFLETISQRGEFFWQGPE</sequence>
<dbReference type="CDD" id="cd05466">
    <property type="entry name" value="PBP2_LTTR_substrate"/>
    <property type="match status" value="1"/>
</dbReference>
<dbReference type="Gene3D" id="3.40.190.290">
    <property type="match status" value="1"/>
</dbReference>